<dbReference type="OrthoDB" id="9953147at2"/>
<accession>A0A5B8NRB0</accession>
<reference evidence="1 2" key="1">
    <citation type="submission" date="2019-08" db="EMBL/GenBank/DDBJ databases">
        <title>Carotenoids and Carotenoid Binding Proteins in the Halophilic Cyanobacterium Euhalothece sp. ZM00.</title>
        <authorList>
            <person name="Cho S.M."/>
            <person name="Song J.Y."/>
            <person name="Park Y.-I."/>
        </authorList>
    </citation>
    <scope>NUCLEOTIDE SEQUENCE [LARGE SCALE GENOMIC DNA]</scope>
    <source>
        <strain evidence="1 2">Z-M001</strain>
        <plasmid evidence="2">peu1</plasmid>
    </source>
</reference>
<sequence>MRLQYLLEKGNKTLIRYIGLIIDEINPPLDCTGVDSLSEDQLEALFSEIPEDWDFTELENVFDSETITESFREQLITYINKRNGRTRN</sequence>
<name>A0A5B8NRB0_9CHRO</name>
<dbReference type="KEGG" id="enn:FRE64_16445"/>
<evidence type="ECO:0000313" key="2">
    <source>
        <dbReference type="Proteomes" id="UP000318453"/>
    </source>
</evidence>
<geneLocation type="plasmid" evidence="2">
    <name>peu1</name>
</geneLocation>
<dbReference type="EMBL" id="CP042327">
    <property type="protein sequence ID" value="QDZ41568.1"/>
    <property type="molecule type" value="Genomic_DNA"/>
</dbReference>
<evidence type="ECO:0000313" key="1">
    <source>
        <dbReference type="EMBL" id="QDZ41568.1"/>
    </source>
</evidence>
<dbReference type="AlphaFoldDB" id="A0A5B8NRB0"/>
<organism evidence="1 2">
    <name type="scientific">Euhalothece natronophila Z-M001</name>
    <dbReference type="NCBI Taxonomy" id="522448"/>
    <lineage>
        <taxon>Bacteria</taxon>
        <taxon>Bacillati</taxon>
        <taxon>Cyanobacteriota</taxon>
        <taxon>Cyanophyceae</taxon>
        <taxon>Oscillatoriophycideae</taxon>
        <taxon>Chroococcales</taxon>
        <taxon>Halothecacae</taxon>
        <taxon>Halothece cluster</taxon>
        <taxon>Euhalothece</taxon>
    </lineage>
</organism>
<gene>
    <name evidence="1" type="ORF">FRE64_16445</name>
</gene>
<keyword evidence="1" id="KW-0614">Plasmid</keyword>
<proteinExistence type="predicted"/>
<dbReference type="RefSeq" id="WP_146297431.1">
    <property type="nucleotide sequence ID" value="NZ_CP042327.1"/>
</dbReference>
<dbReference type="Proteomes" id="UP000318453">
    <property type="component" value="Plasmid pEu1"/>
</dbReference>
<keyword evidence="2" id="KW-1185">Reference proteome</keyword>
<protein>
    <submittedName>
        <fullName evidence="1">Uncharacterized protein</fullName>
    </submittedName>
</protein>